<organism evidence="2 3">
    <name type="scientific">Krasilnikovia cinnamomea</name>
    <dbReference type="NCBI Taxonomy" id="349313"/>
    <lineage>
        <taxon>Bacteria</taxon>
        <taxon>Bacillati</taxon>
        <taxon>Actinomycetota</taxon>
        <taxon>Actinomycetes</taxon>
        <taxon>Micromonosporales</taxon>
        <taxon>Micromonosporaceae</taxon>
        <taxon>Krasilnikovia</taxon>
    </lineage>
</organism>
<accession>A0A4Q7ZH48</accession>
<dbReference type="InterPro" id="IPR050627">
    <property type="entry name" value="Nitroreductase/BluB"/>
</dbReference>
<dbReference type="GO" id="GO:0016491">
    <property type="term" value="F:oxidoreductase activity"/>
    <property type="evidence" value="ECO:0007669"/>
    <property type="project" value="InterPro"/>
</dbReference>
<evidence type="ECO:0000256" key="1">
    <source>
        <dbReference type="SAM" id="MobiDB-lite"/>
    </source>
</evidence>
<protein>
    <recommendedName>
        <fullName evidence="4">Nitroreductase family protein</fullName>
    </recommendedName>
</protein>
<dbReference type="NCBIfam" id="NF047509">
    <property type="entry name" value="Rv3131_FMN_oxido"/>
    <property type="match status" value="1"/>
</dbReference>
<proteinExistence type="predicted"/>
<reference evidence="2 3" key="1">
    <citation type="submission" date="2019-02" db="EMBL/GenBank/DDBJ databases">
        <title>Sequencing the genomes of 1000 actinobacteria strains.</title>
        <authorList>
            <person name="Klenk H.-P."/>
        </authorList>
    </citation>
    <scope>NUCLEOTIDE SEQUENCE [LARGE SCALE GENOMIC DNA]</scope>
    <source>
        <strain evidence="2 3">DSM 45162</strain>
    </source>
</reference>
<dbReference type="OrthoDB" id="8156917at2"/>
<evidence type="ECO:0008006" key="4">
    <source>
        <dbReference type="Google" id="ProtNLM"/>
    </source>
</evidence>
<dbReference type="PANTHER" id="PTHR23026">
    <property type="entry name" value="NADPH NITROREDUCTASE"/>
    <property type="match status" value="1"/>
</dbReference>
<dbReference type="SUPFAM" id="SSF55469">
    <property type="entry name" value="FMN-dependent nitroreductase-like"/>
    <property type="match status" value="2"/>
</dbReference>
<feature type="region of interest" description="Disordered" evidence="1">
    <location>
        <begin position="187"/>
        <end position="241"/>
    </location>
</feature>
<dbReference type="RefSeq" id="WP_130508553.1">
    <property type="nucleotide sequence ID" value="NZ_SHKY01000001.1"/>
</dbReference>
<evidence type="ECO:0000313" key="3">
    <source>
        <dbReference type="Proteomes" id="UP000292564"/>
    </source>
</evidence>
<dbReference type="Gene3D" id="3.40.109.10">
    <property type="entry name" value="NADH Oxidase"/>
    <property type="match status" value="1"/>
</dbReference>
<comment type="caution">
    <text evidence="2">The sequence shown here is derived from an EMBL/GenBank/DDBJ whole genome shotgun (WGS) entry which is preliminary data.</text>
</comment>
<evidence type="ECO:0000313" key="2">
    <source>
        <dbReference type="EMBL" id="RZU49485.1"/>
    </source>
</evidence>
<keyword evidence="3" id="KW-1185">Reference proteome</keyword>
<name>A0A4Q7ZH48_9ACTN</name>
<dbReference type="AlphaFoldDB" id="A0A4Q7ZH48"/>
<dbReference type="PANTHER" id="PTHR23026:SF123">
    <property type="entry name" value="NAD(P)H NITROREDUCTASE RV3131-RELATED"/>
    <property type="match status" value="1"/>
</dbReference>
<dbReference type="InterPro" id="IPR000415">
    <property type="entry name" value="Nitroreductase-like"/>
</dbReference>
<sequence length="346" mass="36047">MPPARHTDLERALAEAARVAQRAPSAFNTQPWRWQVRARTLELRRDPGRQLIPADPEGHQLLLSCGAALHHARLALAAAGRLVDVSRLPDPDLLARLDVHGRTEPDPWVRRLRGAIPARHTDRRPFGPTPVNPIALAHLQAAARAEDTGLCVLPDGQVPTLAQAAAAAAAAERADPAYRAMAARWTGRPPGSEDGVPPGTAVRPGPHRVPVRDYTPGADEAAGAGLPPVGGPAQGGVLAAGSGDDRGTAYAILHGPGDGPHDWLRAGEALSAVLLTAVTEGLASSPMTDVLEVPEASGLVRGLLPDSGDVPYLVLRIGVAVEPDAPPPTPRRRPGSVLGFGFGFGC</sequence>
<dbReference type="Proteomes" id="UP000292564">
    <property type="component" value="Unassembled WGS sequence"/>
</dbReference>
<gene>
    <name evidence="2" type="ORF">EV385_1235</name>
</gene>
<dbReference type="EMBL" id="SHKY01000001">
    <property type="protein sequence ID" value="RZU49485.1"/>
    <property type="molecule type" value="Genomic_DNA"/>
</dbReference>